<evidence type="ECO:0000256" key="11">
    <source>
        <dbReference type="SAM" id="SignalP"/>
    </source>
</evidence>
<feature type="domain" description="MRH" evidence="12">
    <location>
        <begin position="624"/>
        <end position="825"/>
    </location>
</feature>
<evidence type="ECO:0000256" key="3">
    <source>
        <dbReference type="ARBA" id="ARBA00022475"/>
    </source>
</evidence>
<dbReference type="Pfam" id="PF23031">
    <property type="entry name" value="GBD_ELAPOR1"/>
    <property type="match status" value="1"/>
</dbReference>
<gene>
    <name evidence="13" type="ORF">CVLEPA_LOCUS73</name>
</gene>
<keyword evidence="5 11" id="KW-0732">Signal</keyword>
<organism evidence="13 14">
    <name type="scientific">Clavelina lepadiformis</name>
    <name type="common">Light-bulb sea squirt</name>
    <name type="synonym">Ascidia lepadiformis</name>
    <dbReference type="NCBI Taxonomy" id="159417"/>
    <lineage>
        <taxon>Eukaryota</taxon>
        <taxon>Metazoa</taxon>
        <taxon>Chordata</taxon>
        <taxon>Tunicata</taxon>
        <taxon>Ascidiacea</taxon>
        <taxon>Aplousobranchia</taxon>
        <taxon>Clavelinidae</taxon>
        <taxon>Clavelina</taxon>
    </lineage>
</organism>
<dbReference type="InterPro" id="IPR044865">
    <property type="entry name" value="MRH_dom"/>
</dbReference>
<keyword evidence="8" id="KW-1015">Disulfide bond</keyword>
<evidence type="ECO:0000256" key="5">
    <source>
        <dbReference type="ARBA" id="ARBA00022729"/>
    </source>
</evidence>
<comment type="similarity">
    <text evidence="2">Belongs to the ELAPOR family.</text>
</comment>
<evidence type="ECO:0000256" key="1">
    <source>
        <dbReference type="ARBA" id="ARBA00004251"/>
    </source>
</evidence>
<feature type="signal peptide" evidence="11">
    <location>
        <begin position="1"/>
        <end position="21"/>
    </location>
</feature>
<dbReference type="InterPro" id="IPR009011">
    <property type="entry name" value="Man6P_isomerase_rcpt-bd_dom_sf"/>
</dbReference>
<dbReference type="Pfam" id="PF23032">
    <property type="entry name" value="GBD_ELAPOR1-like_3rd"/>
    <property type="match status" value="1"/>
</dbReference>
<evidence type="ECO:0000256" key="9">
    <source>
        <dbReference type="ARBA" id="ARBA00023180"/>
    </source>
</evidence>
<evidence type="ECO:0000256" key="4">
    <source>
        <dbReference type="ARBA" id="ARBA00022692"/>
    </source>
</evidence>
<accession>A0ABP0EUL3</accession>
<keyword evidence="3" id="KW-1003">Cell membrane</keyword>
<dbReference type="Pfam" id="PF23091">
    <property type="entry name" value="TNFR_ELAPOR1_6th"/>
    <property type="match status" value="1"/>
</dbReference>
<evidence type="ECO:0000256" key="2">
    <source>
        <dbReference type="ARBA" id="ARBA00007627"/>
    </source>
</evidence>
<evidence type="ECO:0000256" key="7">
    <source>
        <dbReference type="ARBA" id="ARBA00023136"/>
    </source>
</evidence>
<comment type="subcellular location">
    <subcellularLocation>
        <location evidence="1">Cell membrane</location>
        <topology evidence="1">Single-pass type I membrane protein</topology>
    </subcellularLocation>
</comment>
<keyword evidence="4 10" id="KW-0812">Transmembrane</keyword>
<dbReference type="PROSITE" id="PS51257">
    <property type="entry name" value="PROKAR_LIPOPROTEIN"/>
    <property type="match status" value="1"/>
</dbReference>
<dbReference type="Pfam" id="PF23089">
    <property type="entry name" value="ELAPOR1_C"/>
    <property type="match status" value="1"/>
</dbReference>
<dbReference type="PANTHER" id="PTHR22727:SF15">
    <property type="entry name" value="MRH DOMAIN-CONTAINING PROTEIN"/>
    <property type="match status" value="1"/>
</dbReference>
<dbReference type="InterPro" id="IPR056610">
    <property type="entry name" value="Elapor1/2_TNFR-like"/>
</dbReference>
<dbReference type="SUPFAM" id="SSF50911">
    <property type="entry name" value="Mannose 6-phosphate receptor domain"/>
    <property type="match status" value="1"/>
</dbReference>
<keyword evidence="14" id="KW-1185">Reference proteome</keyword>
<name>A0ABP0EUL3_CLALP</name>
<dbReference type="EMBL" id="CAWYQH010000001">
    <property type="protein sequence ID" value="CAK8671048.1"/>
    <property type="molecule type" value="Genomic_DNA"/>
</dbReference>
<sequence>MDKHLVLQILTICLSTSCVFAADVPPCAEHETVFTYTECDSRNGRWRVQVPKNPDHCEIKNATAPVRGKNCDFSCIAGQFLDLKTQQCKECPVGTYSLGSGIRFDNWEELPDRFTSSSESIHFSPYGYHSKVHNCSLSKWSPAGHYVVSNDDDCTSSLSYVVELRQAGAVSFSYQYPDDDVIFHFYVQNGQCETVHEQNTDVFLNTTGTGWKQWRATLKKGPNVLYWKTTGILLGDKTKLSPVLIRDIEITGVSYTTECVKCQAGFFASSRGSHWCTPCPPNTHSLPGASICEPCDPETQYAPAANQECLEKPPCMEKDYFATHTACNENKTTMIMYRWAEPKICLDTLEDSVKLPPSGEEKPCSPCNPGFHPSEMGCEPCKSNSYSNGTHHCLQCPASTSPQYGFFYLWWDHLPDLMKTSCISLSQTDCDQDLGWEVVGDQVRTTNVDSGEAYLVLILSIASGFMEPDDFEVYGTITFVFELECEDDCQLYFMKDVKKKETTVVDSWRGNQDRQTYSYNVMKNDTALSFTWAFQKKSASDRAGIFLVNATNVIGSPADSCTPCAAANVQDTRCIPCPVGNYLDDDARTCKACTGNTRLNAGKNGCEECGEGTRAVGDNTRCNNNCHFLSDKVGRHYNFSALSRSMSVMTPPSFTSTGKKYNHVYNISLCGNEGKGRAECIDNVTFAHSGLFSGQSLKKLSGMVCRSTAVNLDTSTGERMSVHSQPIILASRLESVSQEPVLNTTDEIFPKDDATDYNDVVYFMSMDWDGSDECPDGRQTFVHLRCDPRLTDGNGRLEMPKKCPDGTCNGCDFYYLWRSYEACPICIKEDFIEVVGGCESGKIVTKYIWKSYPRKCRSGVDLPDEKVEKCQDYTFYIQIGIVGGVSLLFIMCAAVCCLWKKSKKLEYKYHRLVLDGKGGASGELPAADSCAISDSESDFEDHSDEVIFQKKKARLFGKKSVTDYESVLLQPVTTGV</sequence>
<protein>
    <recommendedName>
        <fullName evidence="12">MRH domain-containing protein</fullName>
    </recommendedName>
</protein>
<evidence type="ECO:0000313" key="14">
    <source>
        <dbReference type="Proteomes" id="UP001642483"/>
    </source>
</evidence>
<dbReference type="InterPro" id="IPR056609">
    <property type="entry name" value="Elapor1-like_3rd"/>
</dbReference>
<dbReference type="Proteomes" id="UP001642483">
    <property type="component" value="Unassembled WGS sequence"/>
</dbReference>
<keyword evidence="9" id="KW-0325">Glycoprotein</keyword>
<dbReference type="InterPro" id="IPR039181">
    <property type="entry name" value="Elapor1/2"/>
</dbReference>
<dbReference type="PROSITE" id="PS51914">
    <property type="entry name" value="MRH"/>
    <property type="match status" value="1"/>
</dbReference>
<comment type="caution">
    <text evidence="13">The sequence shown here is derived from an EMBL/GenBank/DDBJ whole genome shotgun (WGS) entry which is preliminary data.</text>
</comment>
<dbReference type="InterPro" id="IPR056608">
    <property type="entry name" value="Elapor1/2_GBD"/>
</dbReference>
<dbReference type="SUPFAM" id="SSF57184">
    <property type="entry name" value="Growth factor receptor domain"/>
    <property type="match status" value="1"/>
</dbReference>
<evidence type="ECO:0000256" key="10">
    <source>
        <dbReference type="SAM" id="Phobius"/>
    </source>
</evidence>
<reference evidence="13 14" key="1">
    <citation type="submission" date="2024-02" db="EMBL/GenBank/DDBJ databases">
        <authorList>
            <person name="Daric V."/>
            <person name="Darras S."/>
        </authorList>
    </citation>
    <scope>NUCLEOTIDE SEQUENCE [LARGE SCALE GENOMIC DNA]</scope>
</reference>
<evidence type="ECO:0000256" key="8">
    <source>
        <dbReference type="ARBA" id="ARBA00023157"/>
    </source>
</evidence>
<dbReference type="InterPro" id="IPR056606">
    <property type="entry name" value="Elapor1/2_C"/>
</dbReference>
<dbReference type="PANTHER" id="PTHR22727">
    <property type="entry name" value="PROTEIN CBG13728"/>
    <property type="match status" value="1"/>
</dbReference>
<evidence type="ECO:0000256" key="6">
    <source>
        <dbReference type="ARBA" id="ARBA00022989"/>
    </source>
</evidence>
<evidence type="ECO:0000259" key="12">
    <source>
        <dbReference type="PROSITE" id="PS51914"/>
    </source>
</evidence>
<feature type="transmembrane region" description="Helical" evidence="10">
    <location>
        <begin position="875"/>
        <end position="899"/>
    </location>
</feature>
<dbReference type="Pfam" id="PF23087">
    <property type="entry name" value="MRH_ELAPOR1_9th"/>
    <property type="match status" value="1"/>
</dbReference>
<dbReference type="SMART" id="SM01411">
    <property type="entry name" value="Ephrin_rec_like"/>
    <property type="match status" value="4"/>
</dbReference>
<feature type="chain" id="PRO_5046062898" description="MRH domain-containing protein" evidence="11">
    <location>
        <begin position="22"/>
        <end position="976"/>
    </location>
</feature>
<dbReference type="Gene3D" id="2.10.50.10">
    <property type="entry name" value="Tumor Necrosis Factor Receptor, subunit A, domain 2"/>
    <property type="match status" value="1"/>
</dbReference>
<dbReference type="InterPro" id="IPR056607">
    <property type="entry name" value="Elapor1/2_MRH"/>
</dbReference>
<dbReference type="InterPro" id="IPR009030">
    <property type="entry name" value="Growth_fac_rcpt_cys_sf"/>
</dbReference>
<proteinExistence type="inferred from homology"/>
<keyword evidence="6 10" id="KW-1133">Transmembrane helix</keyword>
<keyword evidence="7 10" id="KW-0472">Membrane</keyword>
<evidence type="ECO:0000313" key="13">
    <source>
        <dbReference type="EMBL" id="CAK8671048.1"/>
    </source>
</evidence>